<comment type="caution">
    <text evidence="14">The sequence shown here is derived from an EMBL/GenBank/DDBJ whole genome shotgun (WGS) entry which is preliminary data.</text>
</comment>
<comment type="catalytic activity">
    <reaction evidence="1">
        <text>ATP + protein L-histidine = ADP + protein N-phospho-L-histidine.</text>
        <dbReference type="EC" id="2.7.13.3"/>
    </reaction>
</comment>
<dbReference type="InterPro" id="IPR036097">
    <property type="entry name" value="HisK_dim/P_sf"/>
</dbReference>
<keyword evidence="4" id="KW-0597">Phosphoprotein</keyword>
<evidence type="ECO:0000313" key="15">
    <source>
        <dbReference type="Proteomes" id="UP001500253"/>
    </source>
</evidence>
<dbReference type="CDD" id="cd00075">
    <property type="entry name" value="HATPase"/>
    <property type="match status" value="1"/>
</dbReference>
<dbReference type="EMBL" id="BAAASD010000040">
    <property type="protein sequence ID" value="GAA2365093.1"/>
    <property type="molecule type" value="Genomic_DNA"/>
</dbReference>
<keyword evidence="11" id="KW-0732">Signal</keyword>
<evidence type="ECO:0000259" key="12">
    <source>
        <dbReference type="PROSITE" id="PS50109"/>
    </source>
</evidence>
<dbReference type="Proteomes" id="UP001500253">
    <property type="component" value="Unassembled WGS sequence"/>
</dbReference>
<evidence type="ECO:0000256" key="11">
    <source>
        <dbReference type="SAM" id="SignalP"/>
    </source>
</evidence>
<dbReference type="SUPFAM" id="SSF47384">
    <property type="entry name" value="Homodimeric domain of signal transducing histidine kinase"/>
    <property type="match status" value="1"/>
</dbReference>
<dbReference type="CDD" id="cd00082">
    <property type="entry name" value="HisKA"/>
    <property type="match status" value="1"/>
</dbReference>
<dbReference type="RefSeq" id="WP_346178078.1">
    <property type="nucleotide sequence ID" value="NZ_BAAASD010000040.1"/>
</dbReference>
<dbReference type="PROSITE" id="PS50885">
    <property type="entry name" value="HAMP"/>
    <property type="match status" value="1"/>
</dbReference>
<dbReference type="InterPro" id="IPR003660">
    <property type="entry name" value="HAMP_dom"/>
</dbReference>
<evidence type="ECO:0000256" key="10">
    <source>
        <dbReference type="SAM" id="MobiDB-lite"/>
    </source>
</evidence>
<dbReference type="InterPro" id="IPR003661">
    <property type="entry name" value="HisK_dim/P_dom"/>
</dbReference>
<dbReference type="InterPro" id="IPR050736">
    <property type="entry name" value="Sensor_HK_Regulatory"/>
</dbReference>
<evidence type="ECO:0000256" key="1">
    <source>
        <dbReference type="ARBA" id="ARBA00000085"/>
    </source>
</evidence>
<accession>A0ABP5U057</accession>
<dbReference type="InterPro" id="IPR005467">
    <property type="entry name" value="His_kinase_dom"/>
</dbReference>
<organism evidence="14 15">
    <name type="scientific">Streptomyces cuspidosporus</name>
    <dbReference type="NCBI Taxonomy" id="66882"/>
    <lineage>
        <taxon>Bacteria</taxon>
        <taxon>Bacillati</taxon>
        <taxon>Actinomycetota</taxon>
        <taxon>Actinomycetes</taxon>
        <taxon>Kitasatosporales</taxon>
        <taxon>Streptomycetaceae</taxon>
        <taxon>Streptomyces</taxon>
    </lineage>
</organism>
<sequence>MSFRLRALALVMLLVVAATAATAWLTLRQASRQANETAAADRADINRVTSELRQYGLRHGTWDGVAPAVRELATATGQRIRVTTTTGSGAVLADSDVLMGREPRRTGPGAPLLVDPRPELRLPAGLAPVAAFKITTVEIARYRSGAAYAACLTRAGTEVTVGRDEHGVPTYAAGRKAGDGGTPTPGGSCRRAKTSSTQYARYDEAAKTCLSDADADAGADAGAGAGAGAGGRAGSTPCLQRVFAEQISDAAPPPLQVRLGALDDPPSTLAAAPAVTVAVAVAAAAILGALLLSRTVLRPVSALTAASRGLGEGDLARRVPVTGRDEIAELGRSFNRMAESLQASEERQRRLVGDVAHELRTPLANLRGYLEALRDGVVEPDPELLDSLHEEVLLQQRIVDDLQDLALAEAGALTYHRDHTDLGELLETCRTAHRAQAERAGVTLTATVPAAPVYAHADADRLRQAVGNLVSNAVRATAPGGGVRLTLERRAAEAVVRVSDTGHGIPAEQLPHVFERFWRADAARGRATGGSGLGLSITRQIVKDHQGTIGVESEVGVGTTFTMVLPLPSTEAPAD</sequence>
<dbReference type="Pfam" id="PF02518">
    <property type="entry name" value="HATPase_c"/>
    <property type="match status" value="1"/>
</dbReference>
<evidence type="ECO:0000256" key="2">
    <source>
        <dbReference type="ARBA" id="ARBA00004236"/>
    </source>
</evidence>
<dbReference type="SMART" id="SM00387">
    <property type="entry name" value="HATPase_c"/>
    <property type="match status" value="1"/>
</dbReference>
<dbReference type="PROSITE" id="PS50109">
    <property type="entry name" value="HIS_KIN"/>
    <property type="match status" value="1"/>
</dbReference>
<feature type="chain" id="PRO_5045159303" description="histidine kinase" evidence="11">
    <location>
        <begin position="21"/>
        <end position="575"/>
    </location>
</feature>
<dbReference type="PANTHER" id="PTHR43711">
    <property type="entry name" value="TWO-COMPONENT HISTIDINE KINASE"/>
    <property type="match status" value="1"/>
</dbReference>
<dbReference type="PANTHER" id="PTHR43711:SF1">
    <property type="entry name" value="HISTIDINE KINASE 1"/>
    <property type="match status" value="1"/>
</dbReference>
<evidence type="ECO:0000256" key="3">
    <source>
        <dbReference type="ARBA" id="ARBA00012438"/>
    </source>
</evidence>
<feature type="domain" description="HAMP" evidence="13">
    <location>
        <begin position="294"/>
        <end position="346"/>
    </location>
</feature>
<dbReference type="Gene3D" id="1.10.287.130">
    <property type="match status" value="1"/>
</dbReference>
<keyword evidence="7 14" id="KW-0418">Kinase</keyword>
<keyword evidence="9" id="KW-0902">Two-component regulatory system</keyword>
<dbReference type="SMART" id="SM00388">
    <property type="entry name" value="HisKA"/>
    <property type="match status" value="1"/>
</dbReference>
<evidence type="ECO:0000259" key="13">
    <source>
        <dbReference type="PROSITE" id="PS50885"/>
    </source>
</evidence>
<dbReference type="InterPro" id="IPR004358">
    <property type="entry name" value="Sig_transdc_His_kin-like_C"/>
</dbReference>
<evidence type="ECO:0000256" key="7">
    <source>
        <dbReference type="ARBA" id="ARBA00022777"/>
    </source>
</evidence>
<dbReference type="InterPro" id="IPR003594">
    <property type="entry name" value="HATPase_dom"/>
</dbReference>
<comment type="subcellular location">
    <subcellularLocation>
        <location evidence="2">Cell membrane</location>
    </subcellularLocation>
</comment>
<evidence type="ECO:0000256" key="5">
    <source>
        <dbReference type="ARBA" id="ARBA00022679"/>
    </source>
</evidence>
<name>A0ABP5U057_9ACTN</name>
<dbReference type="PRINTS" id="PR00344">
    <property type="entry name" value="BCTRLSENSOR"/>
</dbReference>
<reference evidence="15" key="1">
    <citation type="journal article" date="2019" name="Int. J. Syst. Evol. Microbiol.">
        <title>The Global Catalogue of Microorganisms (GCM) 10K type strain sequencing project: providing services to taxonomists for standard genome sequencing and annotation.</title>
        <authorList>
            <consortium name="The Broad Institute Genomics Platform"/>
            <consortium name="The Broad Institute Genome Sequencing Center for Infectious Disease"/>
            <person name="Wu L."/>
            <person name="Ma J."/>
        </authorList>
    </citation>
    <scope>NUCLEOTIDE SEQUENCE [LARGE SCALE GENOMIC DNA]</scope>
    <source>
        <strain evidence="15">JCM 4316</strain>
    </source>
</reference>
<dbReference type="SMART" id="SM00304">
    <property type="entry name" value="HAMP"/>
    <property type="match status" value="1"/>
</dbReference>
<keyword evidence="6" id="KW-0812">Transmembrane</keyword>
<evidence type="ECO:0000256" key="9">
    <source>
        <dbReference type="ARBA" id="ARBA00023012"/>
    </source>
</evidence>
<dbReference type="CDD" id="cd06225">
    <property type="entry name" value="HAMP"/>
    <property type="match status" value="1"/>
</dbReference>
<evidence type="ECO:0000256" key="6">
    <source>
        <dbReference type="ARBA" id="ARBA00022692"/>
    </source>
</evidence>
<evidence type="ECO:0000256" key="4">
    <source>
        <dbReference type="ARBA" id="ARBA00022553"/>
    </source>
</evidence>
<evidence type="ECO:0000256" key="8">
    <source>
        <dbReference type="ARBA" id="ARBA00022989"/>
    </source>
</evidence>
<dbReference type="EC" id="2.7.13.3" evidence="3"/>
<dbReference type="GO" id="GO:0016301">
    <property type="term" value="F:kinase activity"/>
    <property type="evidence" value="ECO:0007669"/>
    <property type="project" value="UniProtKB-KW"/>
</dbReference>
<dbReference type="SUPFAM" id="SSF158472">
    <property type="entry name" value="HAMP domain-like"/>
    <property type="match status" value="1"/>
</dbReference>
<proteinExistence type="predicted"/>
<feature type="signal peptide" evidence="11">
    <location>
        <begin position="1"/>
        <end position="20"/>
    </location>
</feature>
<dbReference type="Gene3D" id="6.10.340.10">
    <property type="match status" value="1"/>
</dbReference>
<keyword evidence="15" id="KW-1185">Reference proteome</keyword>
<dbReference type="Pfam" id="PF00672">
    <property type="entry name" value="HAMP"/>
    <property type="match status" value="1"/>
</dbReference>
<protein>
    <recommendedName>
        <fullName evidence="3">histidine kinase</fullName>
        <ecNumber evidence="3">2.7.13.3</ecNumber>
    </recommendedName>
</protein>
<keyword evidence="5" id="KW-0808">Transferase</keyword>
<keyword evidence="8" id="KW-0472">Membrane</keyword>
<dbReference type="Gene3D" id="3.30.565.10">
    <property type="entry name" value="Histidine kinase-like ATPase, C-terminal domain"/>
    <property type="match status" value="1"/>
</dbReference>
<dbReference type="Pfam" id="PF00512">
    <property type="entry name" value="HisKA"/>
    <property type="match status" value="1"/>
</dbReference>
<dbReference type="SUPFAM" id="SSF55874">
    <property type="entry name" value="ATPase domain of HSP90 chaperone/DNA topoisomerase II/histidine kinase"/>
    <property type="match status" value="1"/>
</dbReference>
<dbReference type="InterPro" id="IPR036890">
    <property type="entry name" value="HATPase_C_sf"/>
</dbReference>
<gene>
    <name evidence="14" type="ORF">GCM10010246_67070</name>
</gene>
<feature type="region of interest" description="Disordered" evidence="10">
    <location>
        <begin position="170"/>
        <end position="195"/>
    </location>
</feature>
<feature type="domain" description="Histidine kinase" evidence="12">
    <location>
        <begin position="354"/>
        <end position="569"/>
    </location>
</feature>
<evidence type="ECO:0000313" key="14">
    <source>
        <dbReference type="EMBL" id="GAA2365093.1"/>
    </source>
</evidence>
<keyword evidence="8" id="KW-1133">Transmembrane helix</keyword>